<reference evidence="7 8" key="1">
    <citation type="journal article" date="2015" name="Nature">
        <title>rRNA introns, odd ribosomes, and small enigmatic genomes across a large radiation of phyla.</title>
        <authorList>
            <person name="Brown C.T."/>
            <person name="Hug L.A."/>
            <person name="Thomas B.C."/>
            <person name="Sharon I."/>
            <person name="Castelle C.J."/>
            <person name="Singh A."/>
            <person name="Wilkins M.J."/>
            <person name="Williams K.H."/>
            <person name="Banfield J.F."/>
        </authorList>
    </citation>
    <scope>NUCLEOTIDE SEQUENCE [LARGE SCALE GENOMIC DNA]</scope>
</reference>
<evidence type="ECO:0000256" key="3">
    <source>
        <dbReference type="ARBA" id="ARBA00022692"/>
    </source>
</evidence>
<accession>A0A0G0W3L8</accession>
<keyword evidence="2" id="KW-1003">Cell membrane</keyword>
<dbReference type="AlphaFoldDB" id="A0A0G0W3L8"/>
<dbReference type="EMBL" id="LBZW01000025">
    <property type="protein sequence ID" value="KKR78800.1"/>
    <property type="molecule type" value="Genomic_DNA"/>
</dbReference>
<dbReference type="Pfam" id="PF03706">
    <property type="entry name" value="LPG_synthase_TM"/>
    <property type="match status" value="1"/>
</dbReference>
<evidence type="ECO:0008006" key="9">
    <source>
        <dbReference type="Google" id="ProtNLM"/>
    </source>
</evidence>
<feature type="transmembrane region" description="Helical" evidence="6">
    <location>
        <begin position="144"/>
        <end position="163"/>
    </location>
</feature>
<feature type="transmembrane region" description="Helical" evidence="6">
    <location>
        <begin position="193"/>
        <end position="215"/>
    </location>
</feature>
<sequence>MLSLVVLVALIILAAFFFQKYLPEFKKISEVSVKYVFILAFFTLLTIFLNALRIKMLAGFYNIKLKKREWFGLSAVTTMANYLVPFKGGTSVKAIYLKKIHNFPYTSFATTIGAVYIVSFFVYAVAGIVLTLMISAYYNKFNMAVFILLLVVFVSTASVMLFSPKLKERKNKMLNRLVTVANEWRSMRKNRKFISKMVILETSAWLVMSGRLYYAFQALNYDISFLFCLFIAILSLLSAIVGITPANLGIREAVIAFSSKLLGASLVMGAYAAALDRAIAMIFVFVLGSIFSYVLAKHK</sequence>
<feature type="transmembrane region" description="Helical" evidence="6">
    <location>
        <begin position="253"/>
        <end position="272"/>
    </location>
</feature>
<feature type="transmembrane region" description="Helical" evidence="6">
    <location>
        <begin position="278"/>
        <end position="296"/>
    </location>
</feature>
<keyword evidence="4 6" id="KW-1133">Transmembrane helix</keyword>
<organism evidence="7 8">
    <name type="scientific">Candidatus Nomurabacteria bacterium GW2011_GWA2_40_9</name>
    <dbReference type="NCBI Taxonomy" id="1618734"/>
    <lineage>
        <taxon>Bacteria</taxon>
        <taxon>Candidatus Nomuraibacteriota</taxon>
    </lineage>
</organism>
<feature type="transmembrane region" description="Helical" evidence="6">
    <location>
        <begin position="221"/>
        <end position="241"/>
    </location>
</feature>
<dbReference type="PANTHER" id="PTHR39087:SF2">
    <property type="entry name" value="UPF0104 MEMBRANE PROTEIN MJ1595"/>
    <property type="match status" value="1"/>
</dbReference>
<evidence type="ECO:0000256" key="5">
    <source>
        <dbReference type="ARBA" id="ARBA00023136"/>
    </source>
</evidence>
<evidence type="ECO:0000256" key="2">
    <source>
        <dbReference type="ARBA" id="ARBA00022475"/>
    </source>
</evidence>
<dbReference type="GO" id="GO:0005886">
    <property type="term" value="C:plasma membrane"/>
    <property type="evidence" value="ECO:0007669"/>
    <property type="project" value="UniProtKB-SubCell"/>
</dbReference>
<dbReference type="Proteomes" id="UP000034749">
    <property type="component" value="Unassembled WGS sequence"/>
</dbReference>
<evidence type="ECO:0000256" key="4">
    <source>
        <dbReference type="ARBA" id="ARBA00022989"/>
    </source>
</evidence>
<dbReference type="PANTHER" id="PTHR39087">
    <property type="entry name" value="UPF0104 MEMBRANE PROTEIN MJ1595"/>
    <property type="match status" value="1"/>
</dbReference>
<name>A0A0G0W3L8_9BACT</name>
<protein>
    <recommendedName>
        <fullName evidence="9">Lysylphosphatidylglycerol synthetase/UPF0104</fullName>
    </recommendedName>
</protein>
<evidence type="ECO:0000313" key="7">
    <source>
        <dbReference type="EMBL" id="KKR78800.1"/>
    </source>
</evidence>
<comment type="subcellular location">
    <subcellularLocation>
        <location evidence="1">Cell membrane</location>
        <topology evidence="1">Multi-pass membrane protein</topology>
    </subcellularLocation>
</comment>
<evidence type="ECO:0000256" key="1">
    <source>
        <dbReference type="ARBA" id="ARBA00004651"/>
    </source>
</evidence>
<feature type="transmembrane region" description="Helical" evidence="6">
    <location>
        <begin position="33"/>
        <end position="52"/>
    </location>
</feature>
<evidence type="ECO:0000256" key="6">
    <source>
        <dbReference type="SAM" id="Phobius"/>
    </source>
</evidence>
<keyword evidence="5 6" id="KW-0472">Membrane</keyword>
<dbReference type="NCBIfam" id="TIGR00374">
    <property type="entry name" value="flippase-like domain"/>
    <property type="match status" value="1"/>
</dbReference>
<dbReference type="InterPro" id="IPR022791">
    <property type="entry name" value="L-PG_synthase/AglD"/>
</dbReference>
<keyword evidence="3 6" id="KW-0812">Transmembrane</keyword>
<evidence type="ECO:0000313" key="8">
    <source>
        <dbReference type="Proteomes" id="UP000034749"/>
    </source>
</evidence>
<gene>
    <name evidence="7" type="ORF">UU24_C0025G0009</name>
</gene>
<proteinExistence type="predicted"/>
<comment type="caution">
    <text evidence="7">The sequence shown here is derived from an EMBL/GenBank/DDBJ whole genome shotgun (WGS) entry which is preliminary data.</text>
</comment>
<feature type="transmembrane region" description="Helical" evidence="6">
    <location>
        <begin position="108"/>
        <end position="138"/>
    </location>
</feature>